<reference evidence="1" key="1">
    <citation type="journal article" date="2020" name="Nature">
        <title>Giant virus diversity and host interactions through global metagenomics.</title>
        <authorList>
            <person name="Schulz F."/>
            <person name="Roux S."/>
            <person name="Paez-Espino D."/>
            <person name="Jungbluth S."/>
            <person name="Walsh D.A."/>
            <person name="Denef V.J."/>
            <person name="McMahon K.D."/>
            <person name="Konstantinidis K.T."/>
            <person name="Eloe-Fadrosh E.A."/>
            <person name="Kyrpides N.C."/>
            <person name="Woyke T."/>
        </authorList>
    </citation>
    <scope>NUCLEOTIDE SEQUENCE</scope>
    <source>
        <strain evidence="1">GVMAG-M-3300027736-24</strain>
    </source>
</reference>
<organism evidence="1">
    <name type="scientific">viral metagenome</name>
    <dbReference type="NCBI Taxonomy" id="1070528"/>
    <lineage>
        <taxon>unclassified sequences</taxon>
        <taxon>metagenomes</taxon>
        <taxon>organismal metagenomes</taxon>
    </lineage>
</organism>
<protein>
    <submittedName>
        <fullName evidence="1">Uncharacterized protein</fullName>
    </submittedName>
</protein>
<name>A0A6C0JJN6_9ZZZZ</name>
<dbReference type="AlphaFoldDB" id="A0A6C0JJN6"/>
<sequence>MDVLIILTATVNVNTNKDFLFQTDKTERINTYIKSVLSWLKNTTFNIVLIDNSGYEFNELHIEKYNYRHRFDVITFNESTLDEAQYLKNNKSKGASEIFAINYAYKYVTEHKYNIEHNPKKFFIIKVTARFFILELESYLKLFNLNGFDCLTQHNRDRCEMVGCHYKNFSDIFDIHLINENNQYDEHIERIWKMRTSRYSRVLVCKEFKIESTQRGGLNEKYDTI</sequence>
<dbReference type="EMBL" id="MN740417">
    <property type="protein sequence ID" value="QHU05583.1"/>
    <property type="molecule type" value="Genomic_DNA"/>
</dbReference>
<evidence type="ECO:0000313" key="1">
    <source>
        <dbReference type="EMBL" id="QHU05583.1"/>
    </source>
</evidence>
<proteinExistence type="predicted"/>
<accession>A0A6C0JJN6</accession>